<protein>
    <submittedName>
        <fullName evidence="1">Uncharacterized protein</fullName>
    </submittedName>
</protein>
<reference evidence="1 2" key="1">
    <citation type="journal article" date="2018" name="Int. J. Syst. Evol. Microbiol.">
        <title>Paraburkholderia azotifigens sp. nov., a nitrogen-fixing bacterium isolated from paddy soil.</title>
        <authorList>
            <person name="Choi G.M."/>
            <person name="Im W.T."/>
        </authorList>
    </citation>
    <scope>NUCLEOTIDE SEQUENCE [LARGE SCALE GENOMIC DNA]</scope>
    <source>
        <strain evidence="1 2">NF 2-5-3</strain>
    </source>
</reference>
<sequence>MREERSLSLTGNQLRVVVAPMPTSLPTPDSNARIVRRAGFSMTLYASWDSAMTPQANNTVQTDMAVWLDMPLVSHQRLHREQRIST</sequence>
<dbReference type="Proteomes" id="UP000321776">
    <property type="component" value="Unassembled WGS sequence"/>
</dbReference>
<dbReference type="RefSeq" id="WP_147235630.1">
    <property type="nucleotide sequence ID" value="NZ_JAZHFZ010000003.1"/>
</dbReference>
<gene>
    <name evidence="1" type="ORF">FRZ40_22450</name>
</gene>
<organism evidence="1 2">
    <name type="scientific">Paraburkholderia azotifigens</name>
    <dbReference type="NCBI Taxonomy" id="2057004"/>
    <lineage>
        <taxon>Bacteria</taxon>
        <taxon>Pseudomonadati</taxon>
        <taxon>Pseudomonadota</taxon>
        <taxon>Betaproteobacteria</taxon>
        <taxon>Burkholderiales</taxon>
        <taxon>Burkholderiaceae</taxon>
        <taxon>Paraburkholderia</taxon>
    </lineage>
</organism>
<dbReference type="EMBL" id="VOQS01000003">
    <property type="protein sequence ID" value="TXC83167.1"/>
    <property type="molecule type" value="Genomic_DNA"/>
</dbReference>
<evidence type="ECO:0000313" key="2">
    <source>
        <dbReference type="Proteomes" id="UP000321776"/>
    </source>
</evidence>
<accession>A0A5C6VD32</accession>
<name>A0A5C6VD32_9BURK</name>
<comment type="caution">
    <text evidence="1">The sequence shown here is derived from an EMBL/GenBank/DDBJ whole genome shotgun (WGS) entry which is preliminary data.</text>
</comment>
<proteinExistence type="predicted"/>
<dbReference type="AlphaFoldDB" id="A0A5C6VD32"/>
<evidence type="ECO:0000313" key="1">
    <source>
        <dbReference type="EMBL" id="TXC83167.1"/>
    </source>
</evidence>